<comment type="caution">
    <text evidence="2">The sequence shown here is derived from an EMBL/GenBank/DDBJ whole genome shotgun (WGS) entry which is preliminary data.</text>
</comment>
<keyword evidence="1" id="KW-0732">Signal</keyword>
<dbReference type="SUPFAM" id="SSF69635">
    <property type="entry name" value="Type III secretory system chaperone-like"/>
    <property type="match status" value="1"/>
</dbReference>
<dbReference type="CDD" id="cd16364">
    <property type="entry name" value="T3SC_I-like"/>
    <property type="match status" value="1"/>
</dbReference>
<evidence type="ECO:0000256" key="1">
    <source>
        <dbReference type="SAM" id="SignalP"/>
    </source>
</evidence>
<dbReference type="Proteomes" id="UP001082899">
    <property type="component" value="Unassembled WGS sequence"/>
</dbReference>
<keyword evidence="3" id="KW-1185">Reference proteome</keyword>
<evidence type="ECO:0000313" key="2">
    <source>
        <dbReference type="EMBL" id="MCY0387260.1"/>
    </source>
</evidence>
<dbReference type="RefSeq" id="WP_267847014.1">
    <property type="nucleotide sequence ID" value="NZ_JAPMXC010000001.1"/>
</dbReference>
<dbReference type="EMBL" id="JAPMXC010000001">
    <property type="protein sequence ID" value="MCY0387260.1"/>
    <property type="molecule type" value="Genomic_DNA"/>
</dbReference>
<name>A0ABT3ZMT9_9BURK</name>
<sequence length="155" mass="16470">MRYVDLLAALGLASRLDLAAAAHAGACTLVFHETFELTISAAPDARQVRLHAPLIALGASGERDRARVLGNLLQIAVPRATRHCAHFGFDPLLDRIILFKTIDLAADGAAAQAVLAVESFLRQGIELLHTLPSLLHPAPDAAARHMALPSTSTFV</sequence>
<evidence type="ECO:0000313" key="3">
    <source>
        <dbReference type="Proteomes" id="UP001082899"/>
    </source>
</evidence>
<feature type="chain" id="PRO_5046901344" evidence="1">
    <location>
        <begin position="20"/>
        <end position="155"/>
    </location>
</feature>
<protein>
    <submittedName>
        <fullName evidence="2">Type III secretion system chaperone</fullName>
    </submittedName>
</protein>
<dbReference type="Gene3D" id="3.30.1460.10">
    <property type="match status" value="1"/>
</dbReference>
<feature type="signal peptide" evidence="1">
    <location>
        <begin position="1"/>
        <end position="19"/>
    </location>
</feature>
<reference evidence="2" key="1">
    <citation type="submission" date="2022-11" db="EMBL/GenBank/DDBJ databases">
        <title>Robbsia betulipollinis sp. nov., isolated from pollen of birch (Betula pendula).</title>
        <authorList>
            <person name="Shi H."/>
            <person name="Ambika Manirajan B."/>
            <person name="Ratering S."/>
            <person name="Geissler-Plaum R."/>
            <person name="Schnell S."/>
        </authorList>
    </citation>
    <scope>NUCLEOTIDE SEQUENCE</scope>
    <source>
        <strain evidence="2">Bb-Pol-6</strain>
    </source>
</reference>
<gene>
    <name evidence="2" type="ORF">OVY01_08435</name>
</gene>
<proteinExistence type="predicted"/>
<accession>A0ABT3ZMT9</accession>
<organism evidence="2 3">
    <name type="scientific">Robbsia betulipollinis</name>
    <dbReference type="NCBI Taxonomy" id="2981849"/>
    <lineage>
        <taxon>Bacteria</taxon>
        <taxon>Pseudomonadati</taxon>
        <taxon>Pseudomonadota</taxon>
        <taxon>Betaproteobacteria</taxon>
        <taxon>Burkholderiales</taxon>
        <taxon>Burkholderiaceae</taxon>
        <taxon>Robbsia</taxon>
    </lineage>
</organism>